<organism evidence="3 4">
    <name type="scientific">Angustibacter luteus</name>
    <dbReference type="NCBI Taxonomy" id="658456"/>
    <lineage>
        <taxon>Bacteria</taxon>
        <taxon>Bacillati</taxon>
        <taxon>Actinomycetota</taxon>
        <taxon>Actinomycetes</taxon>
        <taxon>Kineosporiales</taxon>
        <taxon>Kineosporiaceae</taxon>
    </lineage>
</organism>
<evidence type="ECO:0000259" key="1">
    <source>
        <dbReference type="Pfam" id="PF00483"/>
    </source>
</evidence>
<reference evidence="4" key="1">
    <citation type="journal article" date="2019" name="Int. J. Syst. Evol. Microbiol.">
        <title>The Global Catalogue of Microorganisms (GCM) 10K type strain sequencing project: providing services to taxonomists for standard genome sequencing and annotation.</title>
        <authorList>
            <consortium name="The Broad Institute Genomics Platform"/>
            <consortium name="The Broad Institute Genome Sequencing Center for Infectious Disease"/>
            <person name="Wu L."/>
            <person name="Ma J."/>
        </authorList>
    </citation>
    <scope>NUCLEOTIDE SEQUENCE [LARGE SCALE GENOMIC DNA]</scope>
    <source>
        <strain evidence="4">KACC 14249</strain>
    </source>
</reference>
<dbReference type="GO" id="GO:0016779">
    <property type="term" value="F:nucleotidyltransferase activity"/>
    <property type="evidence" value="ECO:0007669"/>
    <property type="project" value="UniProtKB-KW"/>
</dbReference>
<sequence length="360" mass="36852">MIADLTAVVPAGGAGTRLWPLSRRAQPKFLLDLTGTGRTLLQQTWDRLDDVAARVCVVTGAGHAGAVARQLPGLDLDDLLAEPSPRDSAAAIGLAAAVVHARDPQAVIGSFAADHVIADAAAFAAAVGEAVAVARTGLLVTIGITPTHPATGFGYIRAGAALDVPDAPSALAVAEFVEKPDAETAAGYVAQGYRWNAGMFVARASVLLDLLAEYRPALAEGLRVLGAAWDGPDRQRVLDEVWPQLEKVAVDYAVAEPAAAAGRVAVVPGAFGWDDVGDFDSLGTVLPAGDLQVIGDGELLATDSTGVVVTTSGRVVALIGLHDVVVVDTPDAVLVAARSHAQQVKGVVDRLTAAGRTDLL</sequence>
<dbReference type="InterPro" id="IPR029044">
    <property type="entry name" value="Nucleotide-diphossugar_trans"/>
</dbReference>
<dbReference type="Proteomes" id="UP001596189">
    <property type="component" value="Unassembled WGS sequence"/>
</dbReference>
<dbReference type="InterPro" id="IPR005835">
    <property type="entry name" value="NTP_transferase_dom"/>
</dbReference>
<comment type="caution">
    <text evidence="3">The sequence shown here is derived from an EMBL/GenBank/DDBJ whole genome shotgun (WGS) entry which is preliminary data.</text>
</comment>
<dbReference type="PANTHER" id="PTHR46390:SF1">
    <property type="entry name" value="MANNOSE-1-PHOSPHATE GUANYLYLTRANSFERASE"/>
    <property type="match status" value="1"/>
</dbReference>
<proteinExistence type="predicted"/>
<dbReference type="Pfam" id="PF22640">
    <property type="entry name" value="ManC_GMP_beta-helix"/>
    <property type="match status" value="1"/>
</dbReference>
<dbReference type="RefSeq" id="WP_345715219.1">
    <property type="nucleotide sequence ID" value="NZ_BAABFP010000002.1"/>
</dbReference>
<dbReference type="Pfam" id="PF00483">
    <property type="entry name" value="NTP_transferase"/>
    <property type="match status" value="1"/>
</dbReference>
<feature type="domain" description="Nucleotidyl transferase" evidence="1">
    <location>
        <begin position="7"/>
        <end position="284"/>
    </location>
</feature>
<name>A0ABW1JHD7_9ACTN</name>
<evidence type="ECO:0000259" key="2">
    <source>
        <dbReference type="Pfam" id="PF22640"/>
    </source>
</evidence>
<evidence type="ECO:0000313" key="3">
    <source>
        <dbReference type="EMBL" id="MFC6008088.1"/>
    </source>
</evidence>
<dbReference type="SUPFAM" id="SSF53448">
    <property type="entry name" value="Nucleotide-diphospho-sugar transferases"/>
    <property type="match status" value="1"/>
</dbReference>
<dbReference type="Gene3D" id="3.90.550.10">
    <property type="entry name" value="Spore Coat Polysaccharide Biosynthesis Protein SpsA, Chain A"/>
    <property type="match status" value="1"/>
</dbReference>
<protein>
    <submittedName>
        <fullName evidence="3">Mannose-1-phosphate guanylyltransferase</fullName>
    </submittedName>
</protein>
<dbReference type="SUPFAM" id="SSF159283">
    <property type="entry name" value="Guanosine diphospho-D-mannose pyrophosphorylase/mannose-6-phosphate isomerase linker domain"/>
    <property type="match status" value="1"/>
</dbReference>
<dbReference type="PANTHER" id="PTHR46390">
    <property type="entry name" value="MANNOSE-1-PHOSPHATE GUANYLYLTRANSFERASE"/>
    <property type="match status" value="1"/>
</dbReference>
<keyword evidence="3" id="KW-0548">Nucleotidyltransferase</keyword>
<evidence type="ECO:0000313" key="4">
    <source>
        <dbReference type="Proteomes" id="UP001596189"/>
    </source>
</evidence>
<dbReference type="EMBL" id="JBHSRD010000004">
    <property type="protein sequence ID" value="MFC6008088.1"/>
    <property type="molecule type" value="Genomic_DNA"/>
</dbReference>
<accession>A0ABW1JHD7</accession>
<dbReference type="InterPro" id="IPR054566">
    <property type="entry name" value="ManC/GMP-like_b-helix"/>
</dbReference>
<dbReference type="InterPro" id="IPR051161">
    <property type="entry name" value="Mannose-6P_isomerase_type2"/>
</dbReference>
<gene>
    <name evidence="3" type="ORF">ACFQDO_13215</name>
</gene>
<keyword evidence="3" id="KW-0808">Transferase</keyword>
<feature type="domain" description="MannoseP isomerase/GMP-like beta-helix" evidence="2">
    <location>
        <begin position="298"/>
        <end position="351"/>
    </location>
</feature>
<keyword evidence="4" id="KW-1185">Reference proteome</keyword>